<accession>A0AAV6UDU7</accession>
<dbReference type="FunFam" id="2.30.180.10:FF:000032">
    <property type="entry name" value="Fasciclin domain-containing protein, putative"/>
    <property type="match status" value="1"/>
</dbReference>
<dbReference type="Proteomes" id="UP000827092">
    <property type="component" value="Unassembled WGS sequence"/>
</dbReference>
<feature type="domain" description="FAS1" evidence="1">
    <location>
        <begin position="1"/>
        <end position="127"/>
    </location>
</feature>
<dbReference type="PANTHER" id="PTHR10900">
    <property type="entry name" value="PERIOSTIN-RELATED"/>
    <property type="match status" value="1"/>
</dbReference>
<gene>
    <name evidence="2" type="ORF">JTE90_013959</name>
</gene>
<reference evidence="2 3" key="1">
    <citation type="journal article" date="2022" name="Nat. Ecol. Evol.">
        <title>A masculinizing supergene underlies an exaggerated male reproductive morph in a spider.</title>
        <authorList>
            <person name="Hendrickx F."/>
            <person name="De Corte Z."/>
            <person name="Sonet G."/>
            <person name="Van Belleghem S.M."/>
            <person name="Kostlbacher S."/>
            <person name="Vangestel C."/>
        </authorList>
    </citation>
    <scope>NUCLEOTIDE SEQUENCE [LARGE SCALE GENOMIC DNA]</scope>
    <source>
        <strain evidence="2">W744_W776</strain>
    </source>
</reference>
<dbReference type="SUPFAM" id="SSF82153">
    <property type="entry name" value="FAS1 domain"/>
    <property type="match status" value="1"/>
</dbReference>
<dbReference type="Pfam" id="PF02469">
    <property type="entry name" value="Fasciclin"/>
    <property type="match status" value="1"/>
</dbReference>
<dbReference type="InterPro" id="IPR036378">
    <property type="entry name" value="FAS1_dom_sf"/>
</dbReference>
<proteinExistence type="predicted"/>
<dbReference type="Gene3D" id="2.30.180.10">
    <property type="entry name" value="FAS1 domain"/>
    <property type="match status" value="1"/>
</dbReference>
<comment type="caution">
    <text evidence="2">The sequence shown here is derived from an EMBL/GenBank/DDBJ whole genome shotgun (WGS) entry which is preliminary data.</text>
</comment>
<evidence type="ECO:0000313" key="3">
    <source>
        <dbReference type="Proteomes" id="UP000827092"/>
    </source>
</evidence>
<dbReference type="SMART" id="SM00554">
    <property type="entry name" value="FAS1"/>
    <property type="match status" value="1"/>
</dbReference>
<organism evidence="2 3">
    <name type="scientific">Oedothorax gibbosus</name>
    <dbReference type="NCBI Taxonomy" id="931172"/>
    <lineage>
        <taxon>Eukaryota</taxon>
        <taxon>Metazoa</taxon>
        <taxon>Ecdysozoa</taxon>
        <taxon>Arthropoda</taxon>
        <taxon>Chelicerata</taxon>
        <taxon>Arachnida</taxon>
        <taxon>Araneae</taxon>
        <taxon>Araneomorphae</taxon>
        <taxon>Entelegynae</taxon>
        <taxon>Araneoidea</taxon>
        <taxon>Linyphiidae</taxon>
        <taxon>Erigoninae</taxon>
        <taxon>Oedothorax</taxon>
    </lineage>
</organism>
<sequence>MENHETVLKLLQNTDLVTKLEEDGPFTFLAPTDEAFERMREITLEDLLENNTLAEQVLKLHILPEVLCCNGVNHASPFHRQYVRTLDGSVVMTSRNYEDRVRFGRARVTKCDVPATNGLVHSINRVILPLIPKPVLFGMDLFPFF</sequence>
<dbReference type="InterPro" id="IPR000782">
    <property type="entry name" value="FAS1_domain"/>
</dbReference>
<dbReference type="GO" id="GO:0005615">
    <property type="term" value="C:extracellular space"/>
    <property type="evidence" value="ECO:0007669"/>
    <property type="project" value="TreeGrafter"/>
</dbReference>
<evidence type="ECO:0000259" key="1">
    <source>
        <dbReference type="PROSITE" id="PS50213"/>
    </source>
</evidence>
<keyword evidence="3" id="KW-1185">Reference proteome</keyword>
<name>A0AAV6UDU7_9ARAC</name>
<evidence type="ECO:0000313" key="2">
    <source>
        <dbReference type="EMBL" id="KAG8182028.1"/>
    </source>
</evidence>
<dbReference type="InterPro" id="IPR050904">
    <property type="entry name" value="Adhesion/Biosynth-related"/>
</dbReference>
<dbReference type="EMBL" id="JAFNEN010000483">
    <property type="protein sequence ID" value="KAG8182028.1"/>
    <property type="molecule type" value="Genomic_DNA"/>
</dbReference>
<dbReference type="AlphaFoldDB" id="A0AAV6UDU7"/>
<protein>
    <recommendedName>
        <fullName evidence="1">FAS1 domain-containing protein</fullName>
    </recommendedName>
</protein>
<dbReference type="PROSITE" id="PS50213">
    <property type="entry name" value="FAS1"/>
    <property type="match status" value="1"/>
</dbReference>
<dbReference type="PANTHER" id="PTHR10900:SF77">
    <property type="entry name" value="FI19380P1"/>
    <property type="match status" value="1"/>
</dbReference>